<dbReference type="InterPro" id="IPR001810">
    <property type="entry name" value="F-box_dom"/>
</dbReference>
<feature type="domain" description="SEC7" evidence="2">
    <location>
        <begin position="87"/>
        <end position="272"/>
    </location>
</feature>
<dbReference type="PANTHER" id="PTHR10663:SF372">
    <property type="entry name" value="F-BOX ONLY PROTEIN 8"/>
    <property type="match status" value="1"/>
</dbReference>
<gene>
    <name evidence="3" type="primary">FBXO8</name>
</gene>
<sequence length="313" mass="36498">MGQVNSFSSSKRNLNCNVQQQFQDLKEMPPEIAISILSNLNATDLCLASCVWKDLGDDDMLWKGLCYSKWSYTSIYDKLKEPSFCRQIFKEKPIYKSLYLLLDETTLLFAFKPHEGIRLLLMNNVLEDTSEDIAKFINGTSLNSRSVQLLLVEREDILEKLIEMQNFFSLTICDSMRVIFKKVKPPEQRGYFLQLLIDLIAKKYLECNPQYGFNKEQLSVICYSILLLSVDLYSPHVKTKMSKREFIRNNRQVLQNINVELMSDIYDDVYLNGHIVDDCHSLQNAKHRQFPFYRPYGAIFELKPLPMKLTCSC</sequence>
<dbReference type="SUPFAM" id="SSF48425">
    <property type="entry name" value="Sec7 domain"/>
    <property type="match status" value="1"/>
</dbReference>
<evidence type="ECO:0000259" key="2">
    <source>
        <dbReference type="PROSITE" id="PS50190"/>
    </source>
</evidence>
<dbReference type="Pfam" id="PF12937">
    <property type="entry name" value="F-box-like"/>
    <property type="match status" value="1"/>
</dbReference>
<dbReference type="InterPro" id="IPR035999">
    <property type="entry name" value="Sec7_dom_sf"/>
</dbReference>
<dbReference type="Gene3D" id="1.20.1280.50">
    <property type="match status" value="1"/>
</dbReference>
<dbReference type="InterPro" id="IPR023394">
    <property type="entry name" value="Sec7_C_sf"/>
</dbReference>
<dbReference type="PROSITE" id="PS50181">
    <property type="entry name" value="FBOX"/>
    <property type="match status" value="1"/>
</dbReference>
<dbReference type="InterPro" id="IPR036047">
    <property type="entry name" value="F-box-like_dom_sf"/>
</dbReference>
<dbReference type="Gene3D" id="1.10.1000.11">
    <property type="entry name" value="Arf Nucleotide-binding Site Opener,domain 2"/>
    <property type="match status" value="1"/>
</dbReference>
<proteinExistence type="evidence at transcript level"/>
<dbReference type="PANTHER" id="PTHR10663">
    <property type="entry name" value="GUANYL-NUCLEOTIDE EXCHANGE FACTOR"/>
    <property type="match status" value="1"/>
</dbReference>
<dbReference type="SMART" id="SM00222">
    <property type="entry name" value="Sec7"/>
    <property type="match status" value="1"/>
</dbReference>
<reference evidence="3" key="1">
    <citation type="journal article" date="2013" name="Genome Biol. Evol.">
        <title>Punctuated emergences of genetic and phenotypic innovations in eumetazoan, bilaterian, euteleostome, and hominidae ancestors.</title>
        <authorList>
            <person name="Wenger Y."/>
            <person name="Galliot B."/>
        </authorList>
    </citation>
    <scope>NUCLEOTIDE SEQUENCE</scope>
    <source>
        <tissue evidence="3">Whole animals</tissue>
    </source>
</reference>
<dbReference type="GO" id="GO:0032012">
    <property type="term" value="P:regulation of ARF protein signal transduction"/>
    <property type="evidence" value="ECO:0007669"/>
    <property type="project" value="InterPro"/>
</dbReference>
<evidence type="ECO:0000313" key="3">
    <source>
        <dbReference type="EMBL" id="CDG67124.1"/>
    </source>
</evidence>
<dbReference type="CDD" id="cd22088">
    <property type="entry name" value="F-box_FBXO8"/>
    <property type="match status" value="1"/>
</dbReference>
<name>T2M4U0_HYDVU</name>
<evidence type="ECO:0000259" key="1">
    <source>
        <dbReference type="PROSITE" id="PS50181"/>
    </source>
</evidence>
<dbReference type="EMBL" id="HAAD01000892">
    <property type="protein sequence ID" value="CDG67124.1"/>
    <property type="molecule type" value="mRNA"/>
</dbReference>
<dbReference type="GO" id="GO:0005085">
    <property type="term" value="F:guanyl-nucleotide exchange factor activity"/>
    <property type="evidence" value="ECO:0007669"/>
    <property type="project" value="InterPro"/>
</dbReference>
<feature type="domain" description="F-box" evidence="1">
    <location>
        <begin position="22"/>
        <end position="65"/>
    </location>
</feature>
<dbReference type="InterPro" id="IPR000904">
    <property type="entry name" value="Sec7_dom"/>
</dbReference>
<dbReference type="AlphaFoldDB" id="T2M4U0"/>
<dbReference type="Gene3D" id="1.10.220.20">
    <property type="match status" value="1"/>
</dbReference>
<dbReference type="InterPro" id="IPR048003">
    <property type="entry name" value="FBXO8_F-box"/>
</dbReference>
<accession>T2M4U0</accession>
<dbReference type="KEGG" id="hmg:100205716"/>
<dbReference type="OrthoDB" id="430364at2759"/>
<dbReference type="SUPFAM" id="SSF81383">
    <property type="entry name" value="F-box domain"/>
    <property type="match status" value="1"/>
</dbReference>
<organism evidence="3">
    <name type="scientific">Hydra vulgaris</name>
    <name type="common">Hydra</name>
    <name type="synonym">Hydra attenuata</name>
    <dbReference type="NCBI Taxonomy" id="6087"/>
    <lineage>
        <taxon>Eukaryota</taxon>
        <taxon>Metazoa</taxon>
        <taxon>Cnidaria</taxon>
        <taxon>Hydrozoa</taxon>
        <taxon>Hydroidolina</taxon>
        <taxon>Anthoathecata</taxon>
        <taxon>Aplanulata</taxon>
        <taxon>Hydridae</taxon>
        <taxon>Hydra</taxon>
    </lineage>
</organism>
<dbReference type="Pfam" id="PF01369">
    <property type="entry name" value="Sec7"/>
    <property type="match status" value="1"/>
</dbReference>
<dbReference type="OMA" id="NANPHEG"/>
<dbReference type="PROSITE" id="PS50190">
    <property type="entry name" value="SEC7"/>
    <property type="match status" value="1"/>
</dbReference>
<protein>
    <submittedName>
        <fullName evidence="3">F-box only protein 8</fullName>
    </submittedName>
</protein>